<accession>A0ABS6CQ01</accession>
<dbReference type="RefSeq" id="WP_216345835.1">
    <property type="nucleotide sequence ID" value="NZ_JAHLEM010000522.1"/>
</dbReference>
<protein>
    <submittedName>
        <fullName evidence="1">Uncharacterized protein</fullName>
    </submittedName>
</protein>
<keyword evidence="2" id="KW-1185">Reference proteome</keyword>
<dbReference type="EMBL" id="JAHLEM010000522">
    <property type="protein sequence ID" value="MBU3869033.1"/>
    <property type="molecule type" value="Genomic_DNA"/>
</dbReference>
<reference evidence="1 2" key="1">
    <citation type="submission" date="2021-06" db="EMBL/GenBank/DDBJ databases">
        <authorList>
            <person name="Pan X."/>
        </authorList>
    </citation>
    <scope>NUCLEOTIDE SEQUENCE [LARGE SCALE GENOMIC DNA]</scope>
    <source>
        <strain evidence="1 2">4503</strain>
    </source>
</reference>
<name>A0ABS6CQ01_9ACTN</name>
<comment type="caution">
    <text evidence="1">The sequence shown here is derived from an EMBL/GenBank/DDBJ whole genome shotgun (WGS) entry which is preliminary data.</text>
</comment>
<dbReference type="Proteomes" id="UP000720508">
    <property type="component" value="Unassembled WGS sequence"/>
</dbReference>
<proteinExistence type="predicted"/>
<gene>
    <name evidence="1" type="ORF">KN815_34775</name>
</gene>
<evidence type="ECO:0000313" key="1">
    <source>
        <dbReference type="EMBL" id="MBU3869033.1"/>
    </source>
</evidence>
<evidence type="ECO:0000313" key="2">
    <source>
        <dbReference type="Proteomes" id="UP000720508"/>
    </source>
</evidence>
<sequence length="134" mass="13820">MKDVTTATGGTVPGAAIEQLLFTQDCRGGVRGLADTTICEKAAYAYELAYRLSGGGDLHRDAHSAGVSNLLGHVAPGIVAFALHHLGALLPDLTDEQWARIDAAAVSLSLRVCEDLTGANGGTGTDDDGVTEDR</sequence>
<organism evidence="1 2">
    <name type="scientific">Streptomyces niphimycinicus</name>
    <dbReference type="NCBI Taxonomy" id="2842201"/>
    <lineage>
        <taxon>Bacteria</taxon>
        <taxon>Bacillati</taxon>
        <taxon>Actinomycetota</taxon>
        <taxon>Actinomycetes</taxon>
        <taxon>Kitasatosporales</taxon>
        <taxon>Streptomycetaceae</taxon>
        <taxon>Streptomyces</taxon>
    </lineage>
</organism>